<keyword evidence="4" id="KW-1185">Reference proteome</keyword>
<dbReference type="Proteomes" id="UP001165063">
    <property type="component" value="Unassembled WGS sequence"/>
</dbReference>
<evidence type="ECO:0000256" key="1">
    <source>
        <dbReference type="SAM" id="MobiDB-lite"/>
    </source>
</evidence>
<sequence length="194" mass="20876">MRVSVLFCALFLSESVLSLYIPAQKYAVVKRAAESEAEPLPLTVPKVKRSYSGKSRKLRKARKARKSRKDSASSYYSSDGEGNAYESDDYEGDDGSSSGDFSAVASDGETASGTYSEDDNGSSYDLTYDDGQGNTYEEYGYASKARKSRKDSASSYYSSDGEGDSYASDSYESDNGSSSGDFSVSDSDGSVRLC</sequence>
<reference evidence="3" key="1">
    <citation type="submission" date="2023-04" db="EMBL/GenBank/DDBJ databases">
        <title>Ambrosiozyma monospora NBRC 1965.</title>
        <authorList>
            <person name="Ichikawa N."/>
            <person name="Sato H."/>
            <person name="Tonouchi N."/>
        </authorList>
    </citation>
    <scope>NUCLEOTIDE SEQUENCE</scope>
    <source>
        <strain evidence="3">NBRC 1965</strain>
    </source>
</reference>
<feature type="compositionally biased region" description="Basic residues" evidence="1">
    <location>
        <begin position="46"/>
        <end position="68"/>
    </location>
</feature>
<feature type="chain" id="PRO_5040828953" evidence="2">
    <location>
        <begin position="19"/>
        <end position="194"/>
    </location>
</feature>
<dbReference type="EMBL" id="BSXU01011019">
    <property type="protein sequence ID" value="GME73721.1"/>
    <property type="molecule type" value="Genomic_DNA"/>
</dbReference>
<evidence type="ECO:0000256" key="2">
    <source>
        <dbReference type="SAM" id="SignalP"/>
    </source>
</evidence>
<proteinExistence type="predicted"/>
<feature type="compositionally biased region" description="Low complexity" evidence="1">
    <location>
        <begin position="95"/>
        <end position="108"/>
    </location>
</feature>
<feature type="region of interest" description="Disordered" evidence="1">
    <location>
        <begin position="32"/>
        <end position="194"/>
    </location>
</feature>
<feature type="signal peptide" evidence="2">
    <location>
        <begin position="1"/>
        <end position="18"/>
    </location>
</feature>
<feature type="compositionally biased region" description="Polar residues" evidence="1">
    <location>
        <begin position="109"/>
        <end position="125"/>
    </location>
</feature>
<evidence type="ECO:0000313" key="4">
    <source>
        <dbReference type="Proteomes" id="UP001165063"/>
    </source>
</evidence>
<evidence type="ECO:0000313" key="3">
    <source>
        <dbReference type="EMBL" id="GME73721.1"/>
    </source>
</evidence>
<organism evidence="3 4">
    <name type="scientific">Ambrosiozyma monospora</name>
    <name type="common">Yeast</name>
    <name type="synonym">Endomycopsis monosporus</name>
    <dbReference type="NCBI Taxonomy" id="43982"/>
    <lineage>
        <taxon>Eukaryota</taxon>
        <taxon>Fungi</taxon>
        <taxon>Dikarya</taxon>
        <taxon>Ascomycota</taxon>
        <taxon>Saccharomycotina</taxon>
        <taxon>Pichiomycetes</taxon>
        <taxon>Pichiales</taxon>
        <taxon>Pichiaceae</taxon>
        <taxon>Ambrosiozyma</taxon>
    </lineage>
</organism>
<gene>
    <name evidence="3" type="ORF">Amon01_000938800</name>
</gene>
<name>A0A9W6WIK8_AMBMO</name>
<comment type="caution">
    <text evidence="3">The sequence shown here is derived from an EMBL/GenBank/DDBJ whole genome shotgun (WGS) entry which is preliminary data.</text>
</comment>
<feature type="compositionally biased region" description="Low complexity" evidence="1">
    <location>
        <begin position="153"/>
        <end position="194"/>
    </location>
</feature>
<dbReference type="AlphaFoldDB" id="A0A9W6WIK8"/>
<protein>
    <submittedName>
        <fullName evidence="3">Unnamed protein product</fullName>
    </submittedName>
</protein>
<accession>A0A9W6WIK8</accession>
<keyword evidence="2" id="KW-0732">Signal</keyword>